<comment type="caution">
    <text evidence="1">The sequence shown here is derived from an EMBL/GenBank/DDBJ whole genome shotgun (WGS) entry which is preliminary data.</text>
</comment>
<protein>
    <submittedName>
        <fullName evidence="1">Uncharacterized protein</fullName>
    </submittedName>
</protein>
<name>A0A7W5E1Z6_9BACT</name>
<reference evidence="1 2" key="1">
    <citation type="submission" date="2020-08" db="EMBL/GenBank/DDBJ databases">
        <title>Genomic Encyclopedia of Type Strains, Phase III (KMG-III): the genomes of soil and plant-associated and newly described type strains.</title>
        <authorList>
            <person name="Whitman W."/>
        </authorList>
    </citation>
    <scope>NUCLEOTIDE SEQUENCE [LARGE SCALE GENOMIC DNA]</scope>
    <source>
        <strain evidence="1 2">CECT 8075</strain>
    </source>
</reference>
<evidence type="ECO:0000313" key="1">
    <source>
        <dbReference type="EMBL" id="MBB3208721.1"/>
    </source>
</evidence>
<keyword evidence="2" id="KW-1185">Reference proteome</keyword>
<sequence length="88" mass="10232">MRSDHFEIAQWTWEVSSEREGGSPLISAFIAGPIDLLRICFLCAGCSIYEHWKIRVTSAARQSQKETQSLLRTLDEMSYKRIRYCIFV</sequence>
<dbReference type="Proteomes" id="UP000536179">
    <property type="component" value="Unassembled WGS sequence"/>
</dbReference>
<organism evidence="1 2">
    <name type="scientific">Aporhodopirellula rubra</name>
    <dbReference type="NCBI Taxonomy" id="980271"/>
    <lineage>
        <taxon>Bacteria</taxon>
        <taxon>Pseudomonadati</taxon>
        <taxon>Planctomycetota</taxon>
        <taxon>Planctomycetia</taxon>
        <taxon>Pirellulales</taxon>
        <taxon>Pirellulaceae</taxon>
        <taxon>Aporhodopirellula</taxon>
    </lineage>
</organism>
<proteinExistence type="predicted"/>
<evidence type="ECO:0000313" key="2">
    <source>
        <dbReference type="Proteomes" id="UP000536179"/>
    </source>
</evidence>
<dbReference type="AlphaFoldDB" id="A0A7W5E1Z6"/>
<dbReference type="EMBL" id="JACHXU010000017">
    <property type="protein sequence ID" value="MBB3208721.1"/>
    <property type="molecule type" value="Genomic_DNA"/>
</dbReference>
<accession>A0A7W5E1Z6</accession>
<gene>
    <name evidence="1" type="ORF">FHS27_004553</name>
</gene>